<accession>A0A2C5YHK1</accession>
<sequence length="307" mass="33863">MALVDYSSSTESDNHHDESPTAKRRRVGTPSPSCDKYESAMPPLPAAFHDLYASTVRHSVVDDPSLHQGRKRQIPHIRGNWPSHIYIEWHPTAQQHHVLCQLVDLVATKLTDGFKLHSLLTSDLSAPLPLHISLSRPMSLPGAEKEPFLAHLRQLLHGLFVPRRGQATSMTAAFTVCLTGLAWFPSPDSNRTFLVLRIASTDAPDANPELAALLTRCNAIAARFRQSPLYAKTDHQEMCFHISVGWILGRLEQGSELATLTDKSPLRDALDWRIEVAAVKVKMGNVVSHIPLLGSRGASGPIDEPLI</sequence>
<protein>
    <recommendedName>
        <fullName evidence="5">U6 snRNA phosphodiesterase</fullName>
        <ecNumber evidence="5">3.1.4.-</ecNumber>
    </recommendedName>
</protein>
<dbReference type="InterPro" id="IPR027521">
    <property type="entry name" value="Usb1"/>
</dbReference>
<proteinExistence type="inferred from homology"/>
<feature type="compositionally biased region" description="Polar residues" evidence="6">
    <location>
        <begin position="1"/>
        <end position="11"/>
    </location>
</feature>
<keyword evidence="2 5" id="KW-0378">Hydrolase</keyword>
<keyword evidence="8" id="KW-1185">Reference proteome</keyword>
<dbReference type="Gene3D" id="3.90.1140.10">
    <property type="entry name" value="Cyclic phosphodiesterase"/>
    <property type="match status" value="1"/>
</dbReference>
<evidence type="ECO:0000256" key="4">
    <source>
        <dbReference type="ARBA" id="ARBA00023242"/>
    </source>
</evidence>
<keyword evidence="4 5" id="KW-0539">Nucleus</keyword>
<dbReference type="Proteomes" id="UP000224854">
    <property type="component" value="Unassembled WGS sequence"/>
</dbReference>
<name>A0A2C5YHK1_9HYPO</name>
<comment type="subcellular location">
    <subcellularLocation>
        <location evidence="5">Nucleus</location>
    </subcellularLocation>
</comment>
<dbReference type="EC" id="3.1.4.-" evidence="5"/>
<comment type="caution">
    <text evidence="7">The sequence shown here is derived from an EMBL/GenBank/DDBJ whole genome shotgun (WGS) entry which is preliminary data.</text>
</comment>
<organism evidence="7 8">
    <name type="scientific">Ophiocordyceps australis</name>
    <dbReference type="NCBI Taxonomy" id="1399860"/>
    <lineage>
        <taxon>Eukaryota</taxon>
        <taxon>Fungi</taxon>
        <taxon>Dikarya</taxon>
        <taxon>Ascomycota</taxon>
        <taxon>Pezizomycotina</taxon>
        <taxon>Sordariomycetes</taxon>
        <taxon>Hypocreomycetidae</taxon>
        <taxon>Hypocreales</taxon>
        <taxon>Ophiocordycipitaceae</taxon>
        <taxon>Ophiocordyceps</taxon>
    </lineage>
</organism>
<keyword evidence="3" id="KW-0456">Lyase</keyword>
<dbReference type="GO" id="GO:0034477">
    <property type="term" value="P:U6 snRNA 3'-end processing"/>
    <property type="evidence" value="ECO:0007669"/>
    <property type="project" value="UniProtKB-UniRule"/>
</dbReference>
<feature type="compositionally biased region" description="Basic and acidic residues" evidence="6">
    <location>
        <begin position="12"/>
        <end position="21"/>
    </location>
</feature>
<keyword evidence="1 5" id="KW-0540">Nuclease</keyword>
<dbReference type="GO" id="GO:0016829">
    <property type="term" value="F:lyase activity"/>
    <property type="evidence" value="ECO:0007669"/>
    <property type="project" value="UniProtKB-KW"/>
</dbReference>
<dbReference type="HAMAP" id="MF_03040">
    <property type="entry name" value="USB1"/>
    <property type="match status" value="1"/>
</dbReference>
<dbReference type="AlphaFoldDB" id="A0A2C5YHK1"/>
<evidence type="ECO:0000256" key="3">
    <source>
        <dbReference type="ARBA" id="ARBA00023239"/>
    </source>
</evidence>
<comment type="similarity">
    <text evidence="5">Belongs to the 2H phosphoesterase superfamily. USB1 family.</text>
</comment>
<dbReference type="EMBL" id="NJEU01001474">
    <property type="protein sequence ID" value="PHH66464.1"/>
    <property type="molecule type" value="Genomic_DNA"/>
</dbReference>
<evidence type="ECO:0000256" key="1">
    <source>
        <dbReference type="ARBA" id="ARBA00022722"/>
    </source>
</evidence>
<evidence type="ECO:0000313" key="7">
    <source>
        <dbReference type="EMBL" id="PHH66464.1"/>
    </source>
</evidence>
<feature type="active site" description="Proton donor/acceptor" evidence="5">
    <location>
        <position position="131"/>
    </location>
</feature>
<dbReference type="OrthoDB" id="49151at2759"/>
<dbReference type="GO" id="GO:1990838">
    <property type="term" value="F:poly(U)-specific exoribonuclease activity, producing 3' uridine cyclic phosphate ends"/>
    <property type="evidence" value="ECO:0007669"/>
    <property type="project" value="UniProtKB-UniRule"/>
</dbReference>
<evidence type="ECO:0000313" key="8">
    <source>
        <dbReference type="Proteomes" id="UP000224854"/>
    </source>
</evidence>
<comment type="function">
    <text evidence="5">Phosphodiesterase responsible for the U6 snRNA 3' end processing. Acts as an exoribonuclease (RNase) responsible for trimming the poly(U) tract of the last nucleotides in the pre-U6 snRNA molecule, leading to the formation of mature U6 snRNA.</text>
</comment>
<evidence type="ECO:0000256" key="2">
    <source>
        <dbReference type="ARBA" id="ARBA00022801"/>
    </source>
</evidence>
<dbReference type="PANTHER" id="PTHR13522:SF3">
    <property type="entry name" value="U6 SNRNA PHOSPHODIESTERASE 1"/>
    <property type="match status" value="1"/>
</dbReference>
<evidence type="ECO:0000256" key="5">
    <source>
        <dbReference type="HAMAP-Rule" id="MF_03040"/>
    </source>
</evidence>
<dbReference type="Pfam" id="PF09749">
    <property type="entry name" value="HVSL"/>
    <property type="match status" value="1"/>
</dbReference>
<gene>
    <name evidence="5" type="primary">USB1</name>
    <name evidence="7" type="ORF">CDD82_1545</name>
</gene>
<reference evidence="7 8" key="1">
    <citation type="submission" date="2017-06" db="EMBL/GenBank/DDBJ databases">
        <title>Ant-infecting Ophiocordyceps genomes reveal a high diversity of potential behavioral manipulation genes and a possible major role for enterotoxins.</title>
        <authorList>
            <person name="De Bekker C."/>
            <person name="Evans H.C."/>
            <person name="Brachmann A."/>
            <person name="Hughes D.P."/>
        </authorList>
    </citation>
    <scope>NUCLEOTIDE SEQUENCE [LARGE SCALE GENOMIC DNA]</scope>
    <source>
        <strain evidence="7 8">1348a</strain>
    </source>
</reference>
<feature type="region of interest" description="Disordered" evidence="6">
    <location>
        <begin position="1"/>
        <end position="38"/>
    </location>
</feature>
<evidence type="ECO:0000256" key="6">
    <source>
        <dbReference type="SAM" id="MobiDB-lite"/>
    </source>
</evidence>
<dbReference type="PANTHER" id="PTHR13522">
    <property type="entry name" value="U6 SNRNA PHOSPHODIESTERASE 1"/>
    <property type="match status" value="1"/>
</dbReference>
<feature type="active site" description="Proton donor/acceptor" evidence="5">
    <location>
        <position position="241"/>
    </location>
</feature>
<dbReference type="GO" id="GO:0005634">
    <property type="term" value="C:nucleus"/>
    <property type="evidence" value="ECO:0007669"/>
    <property type="project" value="UniProtKB-SubCell"/>
</dbReference>